<reference evidence="1 2" key="1">
    <citation type="submission" date="2006-06" db="EMBL/GenBank/DDBJ databases">
        <authorList>
            <person name="Moran M.A."/>
            <person name="Ferriera S."/>
            <person name="Johnson J."/>
            <person name="Kravitz S."/>
            <person name="Beeson K."/>
            <person name="Sutton G."/>
            <person name="Rogers Y.-H."/>
            <person name="Friedman R."/>
            <person name="Frazier M."/>
            <person name="Venter J.C."/>
        </authorList>
    </citation>
    <scope>NUCLEOTIDE SEQUENCE [LARGE SCALE GENOMIC DNA]</scope>
    <source>
        <strain evidence="1 2">E-37</strain>
    </source>
</reference>
<dbReference type="SUPFAM" id="SSF143744">
    <property type="entry name" value="GlcG-like"/>
    <property type="match status" value="1"/>
</dbReference>
<protein>
    <submittedName>
        <fullName evidence="1">Uncharacterized protein</fullName>
    </submittedName>
</protein>
<sequence length="163" mass="17443">MPDDLIAAIQQQERALVLPAFDEDTAFAIGCALRDRARAIAAPVSIEIRATSRRFFFATLPGATPNNEEWGRRKGNTVLRTWKSSMRVGLELKRSGRVQWPDAGLAYEDFVDHGGGFPVTVGGMGVVAAIAVSGLPSIEDHQLAAATLAAHLGIAEIPLPQPD</sequence>
<dbReference type="GO" id="GO:0006620">
    <property type="term" value="P:post-translational protein targeting to endoplasmic reticulum membrane"/>
    <property type="evidence" value="ECO:0007669"/>
    <property type="project" value="TreeGrafter"/>
</dbReference>
<dbReference type="Proteomes" id="UP000005713">
    <property type="component" value="Unassembled WGS sequence"/>
</dbReference>
<dbReference type="PANTHER" id="PTHR28255:SF1">
    <property type="entry name" value="UPF0303 PROTEIN YBR137W"/>
    <property type="match status" value="1"/>
</dbReference>
<evidence type="ECO:0000313" key="2">
    <source>
        <dbReference type="Proteomes" id="UP000005713"/>
    </source>
</evidence>
<dbReference type="Pfam" id="PF03928">
    <property type="entry name" value="HbpS-like"/>
    <property type="match status" value="1"/>
</dbReference>
<dbReference type="InterPro" id="IPR038084">
    <property type="entry name" value="PduO/GlcC-like_sf"/>
</dbReference>
<dbReference type="NCBIfam" id="NF002696">
    <property type="entry name" value="PRK02487.1-5"/>
    <property type="match status" value="1"/>
</dbReference>
<dbReference type="AlphaFoldDB" id="A3KAR0"/>
<dbReference type="Gene3D" id="3.30.450.150">
    <property type="entry name" value="Haem-degrading domain"/>
    <property type="match status" value="1"/>
</dbReference>
<dbReference type="eggNOG" id="COG4702">
    <property type="taxonomic scope" value="Bacteria"/>
</dbReference>
<comment type="caution">
    <text evidence="1">The sequence shown here is derived from an EMBL/GenBank/DDBJ whole genome shotgun (WGS) entry which is preliminary data.</text>
</comment>
<dbReference type="RefSeq" id="WP_005863896.1">
    <property type="nucleotide sequence ID" value="NZ_AAYA01000025.1"/>
</dbReference>
<proteinExistence type="predicted"/>
<name>A3KAR0_SAGS3</name>
<dbReference type="InterPro" id="IPR005624">
    <property type="entry name" value="PduO/GlcC-like"/>
</dbReference>
<dbReference type="PANTHER" id="PTHR28255">
    <property type="match status" value="1"/>
</dbReference>
<dbReference type="EMBL" id="AAYA01000025">
    <property type="protein sequence ID" value="EBA05706.1"/>
    <property type="molecule type" value="Genomic_DNA"/>
</dbReference>
<dbReference type="InterPro" id="IPR010371">
    <property type="entry name" value="YBR137W-like"/>
</dbReference>
<gene>
    <name evidence="1" type="ORF">SSE37_18297</name>
</gene>
<evidence type="ECO:0000313" key="1">
    <source>
        <dbReference type="EMBL" id="EBA05706.1"/>
    </source>
</evidence>
<dbReference type="PIRSF" id="PIRSF008757">
    <property type="entry name" value="UCP008757"/>
    <property type="match status" value="1"/>
</dbReference>
<dbReference type="GO" id="GO:0072380">
    <property type="term" value="C:TRC complex"/>
    <property type="evidence" value="ECO:0007669"/>
    <property type="project" value="TreeGrafter"/>
</dbReference>
<keyword evidence="2" id="KW-1185">Reference proteome</keyword>
<dbReference type="OrthoDB" id="9815315at2"/>
<organism evidence="1 2">
    <name type="scientific">Sagittula stellata (strain ATCC 700073 / DSM 11524 / E-37)</name>
    <dbReference type="NCBI Taxonomy" id="388399"/>
    <lineage>
        <taxon>Bacteria</taxon>
        <taxon>Pseudomonadati</taxon>
        <taxon>Pseudomonadota</taxon>
        <taxon>Alphaproteobacteria</taxon>
        <taxon>Rhodobacterales</taxon>
        <taxon>Roseobacteraceae</taxon>
        <taxon>Sagittula</taxon>
    </lineage>
</organism>
<accession>A3KAR0</accession>